<gene>
    <name evidence="5" type="ORF">K1718_01740</name>
</gene>
<proteinExistence type="inferred from homology"/>
<accession>A0ABY8F4D9</accession>
<reference evidence="5 6" key="1">
    <citation type="submission" date="2023-03" db="EMBL/GenBank/DDBJ databases">
        <title>Roseibium porphyridii sp. nov. and Roseibium rhodosorbium sp. nov. isolated from marine algae, Porphyridium cruentum and Rhodosorus marinus, respectively.</title>
        <authorList>
            <person name="Lee M.W."/>
            <person name="Choi B.J."/>
            <person name="Lee J.K."/>
            <person name="Choi D.G."/>
            <person name="Baek J.H."/>
            <person name="Bayburt H."/>
            <person name="Kim J.M."/>
            <person name="Han D.M."/>
            <person name="Kim K.H."/>
            <person name="Jeon C.O."/>
        </authorList>
    </citation>
    <scope>NUCLEOTIDE SEQUENCE [LARGE SCALE GENOMIC DNA]</scope>
    <source>
        <strain evidence="5 6">KMA01</strain>
    </source>
</reference>
<dbReference type="InterPro" id="IPR052193">
    <property type="entry name" value="Peptidase_C59"/>
</dbReference>
<sequence>MSLCRSKPFAAMILPVCFGLASVCLTEAVPACSTVAFVDTQRPMLAYNFDFEATGAGFLTVNSAGSRRQSISEDRPASWTAEYDNLTINQVGPGMPAAGMNTAGLVVTLMWNKDAVFGGAAGLPSVSELEFIQRLLDLSGSVEEAVEHAKGVRIDGLVPIHYFLFDQAGAAAVLTPGKSGLVVHQGIDLPVPALTNTSYREALLHLAQFRGYGGASPVPQHQSRGDQNSLDRFAIAANAAQHSKGRTNAAEAFKFLNELANSETRWQIVFDPKDQQIRLRIEGSSLEHRLDLSTLVFACQVPALAVDLRQLTSEFEAKDLTPIQPELLSESLTEVLSSMRQTAHLGHAEIAGSIATGLIFSSSCTAN</sequence>
<dbReference type="InterPro" id="IPR029055">
    <property type="entry name" value="Ntn_hydrolases_N"/>
</dbReference>
<dbReference type="InterPro" id="IPR029132">
    <property type="entry name" value="CBAH/NAAA_C"/>
</dbReference>
<dbReference type="PANTHER" id="PTHR35527:SF2">
    <property type="entry name" value="HYDROLASE"/>
    <property type="match status" value="1"/>
</dbReference>
<evidence type="ECO:0000256" key="1">
    <source>
        <dbReference type="ARBA" id="ARBA00006625"/>
    </source>
</evidence>
<keyword evidence="3" id="KW-0732">Signal</keyword>
<dbReference type="Gene3D" id="3.60.60.10">
    <property type="entry name" value="Penicillin V Acylase, Chain A"/>
    <property type="match status" value="1"/>
</dbReference>
<dbReference type="GO" id="GO:0016787">
    <property type="term" value="F:hydrolase activity"/>
    <property type="evidence" value="ECO:0007669"/>
    <property type="project" value="UniProtKB-KW"/>
</dbReference>
<dbReference type="Pfam" id="PF02275">
    <property type="entry name" value="CBAH"/>
    <property type="match status" value="1"/>
</dbReference>
<dbReference type="Proteomes" id="UP001209803">
    <property type="component" value="Chromosome"/>
</dbReference>
<keyword evidence="6" id="KW-1185">Reference proteome</keyword>
<name>A0ABY8F4D9_9HYPH</name>
<evidence type="ECO:0000313" key="5">
    <source>
        <dbReference type="EMBL" id="WFE90096.1"/>
    </source>
</evidence>
<evidence type="ECO:0000259" key="4">
    <source>
        <dbReference type="Pfam" id="PF02275"/>
    </source>
</evidence>
<dbReference type="RefSeq" id="WP_265679938.1">
    <property type="nucleotide sequence ID" value="NZ_CP120863.1"/>
</dbReference>
<dbReference type="EMBL" id="CP120863">
    <property type="protein sequence ID" value="WFE90096.1"/>
    <property type="molecule type" value="Genomic_DNA"/>
</dbReference>
<feature type="domain" description="Choloylglycine hydrolase/NAAA C-terminal" evidence="4">
    <location>
        <begin position="95"/>
        <end position="236"/>
    </location>
</feature>
<dbReference type="SUPFAM" id="SSF56235">
    <property type="entry name" value="N-terminal nucleophile aminohydrolases (Ntn hydrolases)"/>
    <property type="match status" value="1"/>
</dbReference>
<comment type="similarity">
    <text evidence="1">Belongs to the peptidase C59 family.</text>
</comment>
<evidence type="ECO:0000313" key="6">
    <source>
        <dbReference type="Proteomes" id="UP001209803"/>
    </source>
</evidence>
<keyword evidence="2 5" id="KW-0378">Hydrolase</keyword>
<feature type="chain" id="PRO_5047273788" evidence="3">
    <location>
        <begin position="22"/>
        <end position="367"/>
    </location>
</feature>
<organism evidence="5 6">
    <name type="scientific">Roseibium porphyridii</name>
    <dbReference type="NCBI Taxonomy" id="2866279"/>
    <lineage>
        <taxon>Bacteria</taxon>
        <taxon>Pseudomonadati</taxon>
        <taxon>Pseudomonadota</taxon>
        <taxon>Alphaproteobacteria</taxon>
        <taxon>Hyphomicrobiales</taxon>
        <taxon>Stappiaceae</taxon>
        <taxon>Roseibium</taxon>
    </lineage>
</organism>
<evidence type="ECO:0000256" key="3">
    <source>
        <dbReference type="SAM" id="SignalP"/>
    </source>
</evidence>
<evidence type="ECO:0000256" key="2">
    <source>
        <dbReference type="ARBA" id="ARBA00022801"/>
    </source>
</evidence>
<protein>
    <submittedName>
        <fullName evidence="5">Linear amide C-N hydrolase</fullName>
    </submittedName>
</protein>
<dbReference type="PANTHER" id="PTHR35527">
    <property type="entry name" value="CHOLOYLGLYCINE HYDROLASE"/>
    <property type="match status" value="1"/>
</dbReference>
<feature type="signal peptide" evidence="3">
    <location>
        <begin position="1"/>
        <end position="21"/>
    </location>
</feature>